<keyword evidence="2 10" id="KW-0645">Protease</keyword>
<dbReference type="PANTHER" id="PTHR47966">
    <property type="entry name" value="BETA-SITE APP-CLEAVING ENZYME, ISOFORM A-RELATED"/>
    <property type="match status" value="1"/>
</dbReference>
<dbReference type="InterPro" id="IPR007856">
    <property type="entry name" value="SapB_1"/>
</dbReference>
<evidence type="ECO:0000256" key="2">
    <source>
        <dbReference type="ARBA" id="ARBA00022670"/>
    </source>
</evidence>
<dbReference type="PRINTS" id="PR00792">
    <property type="entry name" value="PEPSIN"/>
</dbReference>
<dbReference type="Gene3D" id="1.10.225.10">
    <property type="entry name" value="Saposin-like"/>
    <property type="match status" value="1"/>
</dbReference>
<dbReference type="FunFam" id="2.40.70.10:FF:000115">
    <property type="entry name" value="Lysosomal aspartic protease"/>
    <property type="match status" value="1"/>
</dbReference>
<dbReference type="Pfam" id="PF03489">
    <property type="entry name" value="SapB_2"/>
    <property type="match status" value="1"/>
</dbReference>
<proteinExistence type="inferred from homology"/>
<accession>A0AAV8QK91</accession>
<keyword evidence="11" id="KW-1133">Transmembrane helix</keyword>
<dbReference type="GO" id="GO:0006629">
    <property type="term" value="P:lipid metabolic process"/>
    <property type="evidence" value="ECO:0007669"/>
    <property type="project" value="InterPro"/>
</dbReference>
<evidence type="ECO:0000256" key="10">
    <source>
        <dbReference type="RuleBase" id="RU000454"/>
    </source>
</evidence>
<dbReference type="GO" id="GO:0004190">
    <property type="term" value="F:aspartic-type endopeptidase activity"/>
    <property type="evidence" value="ECO:0007669"/>
    <property type="project" value="UniProtKB-KW"/>
</dbReference>
<feature type="transmembrane region" description="Helical" evidence="11">
    <location>
        <begin position="50"/>
        <end position="71"/>
    </location>
</feature>
<evidence type="ECO:0000256" key="3">
    <source>
        <dbReference type="ARBA" id="ARBA00022750"/>
    </source>
</evidence>
<dbReference type="InterPro" id="IPR008138">
    <property type="entry name" value="SapB_2"/>
</dbReference>
<keyword evidence="11" id="KW-0812">Transmembrane</keyword>
<dbReference type="AlphaFoldDB" id="A0AAV8QK91"/>
<evidence type="ECO:0000256" key="5">
    <source>
        <dbReference type="ARBA" id="ARBA00023145"/>
    </source>
</evidence>
<evidence type="ECO:0000259" key="13">
    <source>
        <dbReference type="PROSITE" id="PS51767"/>
    </source>
</evidence>
<keyword evidence="4 10" id="KW-0378">Hydrolase</keyword>
<evidence type="ECO:0008006" key="16">
    <source>
        <dbReference type="Google" id="ProtNLM"/>
    </source>
</evidence>
<feature type="active site" evidence="8">
    <location>
        <position position="341"/>
    </location>
</feature>
<feature type="domain" description="Saposin B-type" evidence="12">
    <location>
        <begin position="366"/>
        <end position="406"/>
    </location>
</feature>
<dbReference type="InterPro" id="IPR011001">
    <property type="entry name" value="Saposin-like"/>
</dbReference>
<name>A0AAV8QK91_ENSVE</name>
<dbReference type="Gene3D" id="2.40.70.10">
    <property type="entry name" value="Acid Proteases"/>
    <property type="match status" value="2"/>
</dbReference>
<keyword evidence="6 9" id="KW-1015">Disulfide bond</keyword>
<keyword evidence="7" id="KW-0325">Glycoprotein</keyword>
<dbReference type="FunFam" id="2.40.70.10:FF:000044">
    <property type="entry name" value="Lysosomal aspartic protease"/>
    <property type="match status" value="1"/>
</dbReference>
<protein>
    <recommendedName>
        <fullName evidence="16">Peptidase A1 domain-containing protein</fullName>
    </recommendedName>
</protein>
<dbReference type="Pfam" id="PF00026">
    <property type="entry name" value="Asp"/>
    <property type="match status" value="1"/>
</dbReference>
<dbReference type="InterPro" id="IPR001461">
    <property type="entry name" value="Aspartic_peptidase_A1"/>
</dbReference>
<dbReference type="PROSITE" id="PS50015">
    <property type="entry name" value="SAP_B"/>
    <property type="match status" value="2"/>
</dbReference>
<reference evidence="14 15" key="1">
    <citation type="submission" date="2022-12" db="EMBL/GenBank/DDBJ databases">
        <title>Chromosome-scale assembly of the Ensete ventricosum genome.</title>
        <authorList>
            <person name="Dussert Y."/>
            <person name="Stocks J."/>
            <person name="Wendawek A."/>
            <person name="Woldeyes F."/>
            <person name="Nichols R.A."/>
            <person name="Borrell J.S."/>
        </authorList>
    </citation>
    <scope>NUCLEOTIDE SEQUENCE [LARGE SCALE GENOMIC DNA]</scope>
    <source>
        <strain evidence="15">cv. Maze</strain>
        <tissue evidence="14">Seeds</tissue>
    </source>
</reference>
<dbReference type="SUPFAM" id="SSF47862">
    <property type="entry name" value="Saposin"/>
    <property type="match status" value="1"/>
</dbReference>
<feature type="disulfide bond" evidence="9">
    <location>
        <begin position="167"/>
        <end position="173"/>
    </location>
</feature>
<evidence type="ECO:0000256" key="11">
    <source>
        <dbReference type="SAM" id="Phobius"/>
    </source>
</evidence>
<keyword evidence="5" id="KW-0865">Zymogen</keyword>
<dbReference type="Proteomes" id="UP001222027">
    <property type="component" value="Unassembled WGS sequence"/>
</dbReference>
<evidence type="ECO:0000256" key="9">
    <source>
        <dbReference type="PIRSR" id="PIRSR601461-2"/>
    </source>
</evidence>
<dbReference type="InterPro" id="IPR021109">
    <property type="entry name" value="Peptidase_aspartic_dom_sf"/>
</dbReference>
<evidence type="ECO:0000313" key="14">
    <source>
        <dbReference type="EMBL" id="KAJ8479022.1"/>
    </source>
</evidence>
<feature type="disulfide bond" evidence="9">
    <location>
        <begin position="332"/>
        <end position="336"/>
    </location>
</feature>
<gene>
    <name evidence="14" type="ORF">OPV22_022749</name>
</gene>
<dbReference type="CDD" id="cd06098">
    <property type="entry name" value="phytepsin"/>
    <property type="match status" value="1"/>
</dbReference>
<dbReference type="PROSITE" id="PS51767">
    <property type="entry name" value="PEPTIDASE_A1"/>
    <property type="match status" value="1"/>
</dbReference>
<evidence type="ECO:0000256" key="4">
    <source>
        <dbReference type="ARBA" id="ARBA00022801"/>
    </source>
</evidence>
<keyword evidence="15" id="KW-1185">Reference proteome</keyword>
<feature type="active site" evidence="8">
    <location>
        <position position="154"/>
    </location>
</feature>
<dbReference type="PROSITE" id="PS00141">
    <property type="entry name" value="ASP_PROTEASE"/>
    <property type="match status" value="2"/>
</dbReference>
<keyword evidence="11" id="KW-0472">Membrane</keyword>
<feature type="domain" description="Peptidase A1" evidence="13">
    <location>
        <begin position="136"/>
        <end position="556"/>
    </location>
</feature>
<comment type="caution">
    <text evidence="14">The sequence shown here is derived from an EMBL/GenBank/DDBJ whole genome shotgun (WGS) entry which is preliminary data.</text>
</comment>
<dbReference type="InterPro" id="IPR008139">
    <property type="entry name" value="SaposinB_dom"/>
</dbReference>
<evidence type="ECO:0000256" key="6">
    <source>
        <dbReference type="ARBA" id="ARBA00023157"/>
    </source>
</evidence>
<evidence type="ECO:0000256" key="1">
    <source>
        <dbReference type="ARBA" id="ARBA00007447"/>
    </source>
</evidence>
<dbReference type="GO" id="GO:0006508">
    <property type="term" value="P:proteolysis"/>
    <property type="evidence" value="ECO:0007669"/>
    <property type="project" value="UniProtKB-KW"/>
</dbReference>
<organism evidence="14 15">
    <name type="scientific">Ensete ventricosum</name>
    <name type="common">Abyssinian banana</name>
    <name type="synonym">Musa ensete</name>
    <dbReference type="NCBI Taxonomy" id="4639"/>
    <lineage>
        <taxon>Eukaryota</taxon>
        <taxon>Viridiplantae</taxon>
        <taxon>Streptophyta</taxon>
        <taxon>Embryophyta</taxon>
        <taxon>Tracheophyta</taxon>
        <taxon>Spermatophyta</taxon>
        <taxon>Magnoliopsida</taxon>
        <taxon>Liliopsida</taxon>
        <taxon>Zingiberales</taxon>
        <taxon>Musaceae</taxon>
        <taxon>Ensete</taxon>
    </lineage>
</organism>
<keyword evidence="3 10" id="KW-0064">Aspartyl protease</keyword>
<dbReference type="PANTHER" id="PTHR47966:SF76">
    <property type="entry name" value="ASPARTIC PROTEINASE A1"/>
    <property type="match status" value="1"/>
</dbReference>
<dbReference type="SUPFAM" id="SSF50630">
    <property type="entry name" value="Acid proteases"/>
    <property type="match status" value="1"/>
</dbReference>
<evidence type="ECO:0000313" key="15">
    <source>
        <dbReference type="Proteomes" id="UP001222027"/>
    </source>
</evidence>
<dbReference type="InterPro" id="IPR033869">
    <property type="entry name" value="Phytepsin"/>
</dbReference>
<dbReference type="InterPro" id="IPR033121">
    <property type="entry name" value="PEPTIDASE_A1"/>
</dbReference>
<comment type="similarity">
    <text evidence="1 10">Belongs to the peptidase A1 family.</text>
</comment>
<evidence type="ECO:0000259" key="12">
    <source>
        <dbReference type="PROSITE" id="PS50015"/>
    </source>
</evidence>
<evidence type="ECO:0000256" key="7">
    <source>
        <dbReference type="ARBA" id="ARBA00023180"/>
    </source>
</evidence>
<dbReference type="InterPro" id="IPR001969">
    <property type="entry name" value="Aspartic_peptidase_AS"/>
</dbReference>
<dbReference type="Pfam" id="PF05184">
    <property type="entry name" value="SapB_1"/>
    <property type="match status" value="1"/>
</dbReference>
<feature type="transmembrane region" description="Helical" evidence="11">
    <location>
        <begin position="20"/>
        <end position="38"/>
    </location>
</feature>
<feature type="domain" description="Saposin B-type" evidence="12">
    <location>
        <begin position="431"/>
        <end position="472"/>
    </location>
</feature>
<sequence>MKQPFVCPMDHLFEAVKYLPIYSSLVLFSLTSSGLQLCMMKKMGRAFPTCLLLSLLVCLPGSADGLVRIGLKKRPLDRNGRLAARLSHPEELGVLAARKYGPLLRHSLRLEHGPDGPAEPDDGNIVALNNYMNAQYFGEIGIGSPPQNFTVVFDTGSSNLWVPSSKCYFSVACFFHTKYKSSRSSTYQKNGKSANIHYGTGSISGFFSQDHVTIGDIVIKDQAFIEATREPSITFLVAKFDGILGLGFEEISVGNAVPIWYNMVNQSLVKEPIFSFWFNRNANEGEGGEIVFGGTDREHYKGEHIYVPVTKKGYWQFDMEDVLVGGQTTGFCSGGCAAIADSGTSLIAGPTTVIAEVNQKIGADGIVSQQCKAVVAQYGETIMNMILEKEEPGKICSKIGLCAFNGTQGISLGIKSVVDNQVEKLDSGLSNGGMCSYCEMAVIWMQNQLVQNKSLEQVLNYLDELCERIPSPMGESAVDCSSLSSMPVITFNIGGRNFDLRPEQYILKVASGGSEQCISGFTALDVPQGPLWVLGDVFMGAYHTVFDYGNLRVGFAEAA</sequence>
<evidence type="ECO:0000256" key="8">
    <source>
        <dbReference type="PIRSR" id="PIRSR601461-1"/>
    </source>
</evidence>
<dbReference type="EMBL" id="JAQQAF010000006">
    <property type="protein sequence ID" value="KAJ8479022.1"/>
    <property type="molecule type" value="Genomic_DNA"/>
</dbReference>